<feature type="domain" description="NADP-dependent oxidoreductase" evidence="2">
    <location>
        <begin position="12"/>
        <end position="311"/>
    </location>
</feature>
<feature type="non-terminal residue" evidence="3">
    <location>
        <position position="1"/>
    </location>
</feature>
<accession>A0A3E2HEZ0</accession>
<reference evidence="3 4" key="1">
    <citation type="submission" date="2018-05" db="EMBL/GenBank/DDBJ databases">
        <title>Draft genome sequence of Scytalidium lignicola DSM 105466, a ubiquitous saprotrophic fungus.</title>
        <authorList>
            <person name="Buettner E."/>
            <person name="Gebauer A.M."/>
            <person name="Hofrichter M."/>
            <person name="Liers C."/>
            <person name="Kellner H."/>
        </authorList>
    </citation>
    <scope>NUCLEOTIDE SEQUENCE [LARGE SCALE GENOMIC DNA]</scope>
    <source>
        <strain evidence="3 4">DSM 105466</strain>
    </source>
</reference>
<dbReference type="Gene3D" id="3.20.20.100">
    <property type="entry name" value="NADP-dependent oxidoreductase domain"/>
    <property type="match status" value="1"/>
</dbReference>
<feature type="non-terminal residue" evidence="3">
    <location>
        <position position="331"/>
    </location>
</feature>
<dbReference type="Proteomes" id="UP000258309">
    <property type="component" value="Unassembled WGS sequence"/>
</dbReference>
<dbReference type="PANTHER" id="PTHR43625:SF78">
    <property type="entry name" value="PYRIDOXAL REDUCTASE-RELATED"/>
    <property type="match status" value="1"/>
</dbReference>
<dbReference type="GO" id="GO:0005737">
    <property type="term" value="C:cytoplasm"/>
    <property type="evidence" value="ECO:0007669"/>
    <property type="project" value="TreeGrafter"/>
</dbReference>
<dbReference type="Pfam" id="PF00248">
    <property type="entry name" value="Aldo_ket_red"/>
    <property type="match status" value="1"/>
</dbReference>
<dbReference type="GO" id="GO:0016491">
    <property type="term" value="F:oxidoreductase activity"/>
    <property type="evidence" value="ECO:0007669"/>
    <property type="project" value="UniProtKB-KW"/>
</dbReference>
<evidence type="ECO:0000259" key="2">
    <source>
        <dbReference type="Pfam" id="PF00248"/>
    </source>
</evidence>
<dbReference type="STRING" id="5539.A0A3E2HEZ0"/>
<dbReference type="PANTHER" id="PTHR43625">
    <property type="entry name" value="AFLATOXIN B1 ALDEHYDE REDUCTASE"/>
    <property type="match status" value="1"/>
</dbReference>
<dbReference type="InterPro" id="IPR050791">
    <property type="entry name" value="Aldo-Keto_reductase"/>
</dbReference>
<proteinExistence type="predicted"/>
<evidence type="ECO:0000313" key="4">
    <source>
        <dbReference type="Proteomes" id="UP000258309"/>
    </source>
</evidence>
<dbReference type="InterPro" id="IPR036812">
    <property type="entry name" value="NAD(P)_OxRdtase_dom_sf"/>
</dbReference>
<dbReference type="OrthoDB" id="37537at2759"/>
<comment type="caution">
    <text evidence="3">The sequence shown here is derived from an EMBL/GenBank/DDBJ whole genome shotgun (WGS) entry which is preliminary data.</text>
</comment>
<dbReference type="InterPro" id="IPR023210">
    <property type="entry name" value="NADP_OxRdtase_dom"/>
</dbReference>
<keyword evidence="1" id="KW-0560">Oxidoreductase</keyword>
<keyword evidence="4" id="KW-1185">Reference proteome</keyword>
<protein>
    <recommendedName>
        <fullName evidence="2">NADP-dependent oxidoreductase domain-containing protein</fullName>
    </recommendedName>
</protein>
<sequence length="331" mass="36667">MSLKIGNKEVGPIAFGLMGFTARSKPTPYDEALKTMKAALDNGSNLWNGGEFYGPPNANFLQLLNHYFTKYPEDKDKVYLSMKGAFSFHPLGPDNSPEGIRRSIDTCLNVLEGKVFIDNWEPARADPKVPIETTIETIAEYVKAGKIGDIGLSECSASTIRRAHAVHPISFVEVELSMFTTDPLTNGIASTFAELGITILAYAPLSHGFLTGEIKSFEDLPEDDMRRAGPRFQPDVFHENMKLVDEVKKIAQRKSCTMAQIAIGWVNSLNHKPGMPRIIPLPGATSVERVKENSKEILLDFQEMTAIDEILAKMPIQGDRWPLALQPFADK</sequence>
<dbReference type="AlphaFoldDB" id="A0A3E2HEZ0"/>
<gene>
    <name evidence="3" type="ORF">B7463_g4617</name>
</gene>
<evidence type="ECO:0000313" key="3">
    <source>
        <dbReference type="EMBL" id="RFU31722.1"/>
    </source>
</evidence>
<organism evidence="3 4">
    <name type="scientific">Scytalidium lignicola</name>
    <name type="common">Hyphomycete</name>
    <dbReference type="NCBI Taxonomy" id="5539"/>
    <lineage>
        <taxon>Eukaryota</taxon>
        <taxon>Fungi</taxon>
        <taxon>Dikarya</taxon>
        <taxon>Ascomycota</taxon>
        <taxon>Pezizomycotina</taxon>
        <taxon>Leotiomycetes</taxon>
        <taxon>Leotiomycetes incertae sedis</taxon>
        <taxon>Scytalidium</taxon>
    </lineage>
</organism>
<evidence type="ECO:0000256" key="1">
    <source>
        <dbReference type="ARBA" id="ARBA00023002"/>
    </source>
</evidence>
<dbReference type="SUPFAM" id="SSF51430">
    <property type="entry name" value="NAD(P)-linked oxidoreductase"/>
    <property type="match status" value="1"/>
</dbReference>
<dbReference type="EMBL" id="NCSJ02000069">
    <property type="protein sequence ID" value="RFU31722.1"/>
    <property type="molecule type" value="Genomic_DNA"/>
</dbReference>
<dbReference type="CDD" id="cd19077">
    <property type="entry name" value="AKR_AKR8A1-2"/>
    <property type="match status" value="1"/>
</dbReference>
<name>A0A3E2HEZ0_SCYLI</name>
<dbReference type="OMA" id="QLCIGWV"/>